<evidence type="ECO:0000313" key="3">
    <source>
        <dbReference type="Proteomes" id="UP000778797"/>
    </source>
</evidence>
<feature type="transmembrane region" description="Helical" evidence="1">
    <location>
        <begin position="6"/>
        <end position="22"/>
    </location>
</feature>
<gene>
    <name evidence="2" type="ORF">J1C55_13360</name>
</gene>
<keyword evidence="1" id="KW-0472">Membrane</keyword>
<keyword evidence="1" id="KW-1133">Transmembrane helix</keyword>
<accession>A0ABS8ERT9</accession>
<feature type="transmembrane region" description="Helical" evidence="1">
    <location>
        <begin position="34"/>
        <end position="57"/>
    </location>
</feature>
<keyword evidence="3" id="KW-1185">Reference proteome</keyword>
<protein>
    <submittedName>
        <fullName evidence="2">Uncharacterized protein</fullName>
    </submittedName>
</protein>
<name>A0ABS8ERT9_9FLAO</name>
<sequence length="152" mass="17934">MEVPFIILILAIPTYFLCKWILKKLNLGNEKNRKFVALIPTIFFSPIIYIGIIYLWIFSASYYPSSDFDKQKWETNVEERYRMSEDIIESKILIGKTKEEITKLLGQDFYSYNENHIAYELGFVPGLFNIDPDVLDIYFENGKVTKVEQHQT</sequence>
<keyword evidence="1" id="KW-0812">Transmembrane</keyword>
<comment type="caution">
    <text evidence="2">The sequence shown here is derived from an EMBL/GenBank/DDBJ whole genome shotgun (WGS) entry which is preliminary data.</text>
</comment>
<evidence type="ECO:0000313" key="2">
    <source>
        <dbReference type="EMBL" id="MCC1485587.1"/>
    </source>
</evidence>
<organism evidence="2 3">
    <name type="scientific">Winogradskyella immobilis</name>
    <dbReference type="NCBI Taxonomy" id="2816852"/>
    <lineage>
        <taxon>Bacteria</taxon>
        <taxon>Pseudomonadati</taxon>
        <taxon>Bacteroidota</taxon>
        <taxon>Flavobacteriia</taxon>
        <taxon>Flavobacteriales</taxon>
        <taxon>Flavobacteriaceae</taxon>
        <taxon>Winogradskyella</taxon>
    </lineage>
</organism>
<evidence type="ECO:0000256" key="1">
    <source>
        <dbReference type="SAM" id="Phobius"/>
    </source>
</evidence>
<dbReference type="Proteomes" id="UP000778797">
    <property type="component" value="Unassembled WGS sequence"/>
</dbReference>
<dbReference type="EMBL" id="JAFMPT010000030">
    <property type="protein sequence ID" value="MCC1485587.1"/>
    <property type="molecule type" value="Genomic_DNA"/>
</dbReference>
<reference evidence="2" key="1">
    <citation type="submission" date="2021-03" db="EMBL/GenBank/DDBJ databases">
        <authorList>
            <person name="Ping X."/>
        </authorList>
    </citation>
    <scope>NUCLEOTIDE SEQUENCE</scope>
    <source>
        <strain evidence="2">E313</strain>
    </source>
</reference>
<reference evidence="2" key="2">
    <citation type="submission" date="2021-10" db="EMBL/GenBank/DDBJ databases">
        <title>Genome of Winogradskyella sp. E313.</title>
        <authorList>
            <person name="Zhou Y."/>
        </authorList>
    </citation>
    <scope>NUCLEOTIDE SEQUENCE</scope>
    <source>
        <strain evidence="2">E313</strain>
    </source>
</reference>
<proteinExistence type="predicted"/>